<proteinExistence type="predicted"/>
<gene>
    <name evidence="1" type="ORF">N177_1029</name>
</gene>
<dbReference type="Proteomes" id="UP000017819">
    <property type="component" value="Unassembled WGS sequence"/>
</dbReference>
<evidence type="ECO:0000313" key="2">
    <source>
        <dbReference type="Proteomes" id="UP000017819"/>
    </source>
</evidence>
<reference evidence="1 2" key="1">
    <citation type="journal article" date="2014" name="Genome Announc.">
        <title>Draft Genome Sequence of Lutibaculum baratangense Strain AMV1T, Isolated from a Mud Volcano in Andamans, India.</title>
        <authorList>
            <person name="Singh A."/>
            <person name="Sreenivas A."/>
            <person name="Sathyanarayana Reddy G."/>
            <person name="Pinnaka A.K."/>
            <person name="Shivaji S."/>
        </authorList>
    </citation>
    <scope>NUCLEOTIDE SEQUENCE [LARGE SCALE GENOMIC DNA]</scope>
    <source>
        <strain evidence="1 2">AMV1</strain>
    </source>
</reference>
<sequence length="38" mass="3944">MTHSAKFLKLAFMRVLLVPVPVGASLPPAPSSVIPIGT</sequence>
<protein>
    <submittedName>
        <fullName evidence="1">Uncharacterized protein</fullName>
    </submittedName>
</protein>
<keyword evidence="2" id="KW-1185">Reference proteome</keyword>
<dbReference type="AlphaFoldDB" id="V4RSR0"/>
<name>V4RSR0_9HYPH</name>
<comment type="caution">
    <text evidence="1">The sequence shown here is derived from an EMBL/GenBank/DDBJ whole genome shotgun (WGS) entry which is preliminary data.</text>
</comment>
<dbReference type="EMBL" id="AWXZ01000016">
    <property type="protein sequence ID" value="ESR26170.1"/>
    <property type="molecule type" value="Genomic_DNA"/>
</dbReference>
<organism evidence="1 2">
    <name type="scientific">Lutibaculum baratangense AMV1</name>
    <dbReference type="NCBI Taxonomy" id="631454"/>
    <lineage>
        <taxon>Bacteria</taxon>
        <taxon>Pseudomonadati</taxon>
        <taxon>Pseudomonadota</taxon>
        <taxon>Alphaproteobacteria</taxon>
        <taxon>Hyphomicrobiales</taxon>
        <taxon>Tepidamorphaceae</taxon>
        <taxon>Lutibaculum</taxon>
    </lineage>
</organism>
<evidence type="ECO:0000313" key="1">
    <source>
        <dbReference type="EMBL" id="ESR26170.1"/>
    </source>
</evidence>
<accession>V4RSR0</accession>